<gene>
    <name evidence="7" type="ORF">Gasu_07640</name>
</gene>
<dbReference type="PANTHER" id="PTHR33966:SF1">
    <property type="entry name" value="PROTEIN ODR-4 HOMOLOG"/>
    <property type="match status" value="1"/>
</dbReference>
<dbReference type="GO" id="GO:0012505">
    <property type="term" value="C:endomembrane system"/>
    <property type="evidence" value="ECO:0007669"/>
    <property type="project" value="TreeGrafter"/>
</dbReference>
<comment type="subcellular location">
    <subcellularLocation>
        <location evidence="1">Membrane</location>
    </subcellularLocation>
</comment>
<dbReference type="GeneID" id="17090621"/>
<evidence type="ECO:0000313" key="7">
    <source>
        <dbReference type="EMBL" id="EME32018.1"/>
    </source>
</evidence>
<keyword evidence="3 6" id="KW-0812">Transmembrane</keyword>
<reference evidence="8" key="1">
    <citation type="journal article" date="2013" name="Science">
        <title>Gene transfer from bacteria and archaea facilitated evolution of an extremophilic eukaryote.</title>
        <authorList>
            <person name="Schonknecht G."/>
            <person name="Chen W.H."/>
            <person name="Ternes C.M."/>
            <person name="Barbier G.G."/>
            <person name="Shrestha R.P."/>
            <person name="Stanke M."/>
            <person name="Brautigam A."/>
            <person name="Baker B.J."/>
            <person name="Banfield J.F."/>
            <person name="Garavito R.M."/>
            <person name="Carr K."/>
            <person name="Wilkerson C."/>
            <person name="Rensing S.A."/>
            <person name="Gagneul D."/>
            <person name="Dickenson N.E."/>
            <person name="Oesterhelt C."/>
            <person name="Lercher M.J."/>
            <person name="Weber A.P."/>
        </authorList>
    </citation>
    <scope>NUCLEOTIDE SEQUENCE [LARGE SCALE GENOMIC DNA]</scope>
    <source>
        <strain evidence="8">074W</strain>
    </source>
</reference>
<dbReference type="EMBL" id="KB454488">
    <property type="protein sequence ID" value="EME32018.1"/>
    <property type="molecule type" value="Genomic_DNA"/>
</dbReference>
<dbReference type="InterPro" id="IPR029454">
    <property type="entry name" value="ODR-4-like"/>
</dbReference>
<feature type="transmembrane region" description="Helical" evidence="6">
    <location>
        <begin position="394"/>
        <end position="412"/>
    </location>
</feature>
<evidence type="ECO:0000256" key="2">
    <source>
        <dbReference type="ARBA" id="ARBA00010131"/>
    </source>
</evidence>
<dbReference type="GO" id="GO:0016020">
    <property type="term" value="C:membrane"/>
    <property type="evidence" value="ECO:0007669"/>
    <property type="project" value="UniProtKB-SubCell"/>
</dbReference>
<comment type="similarity">
    <text evidence="2">Belongs to the ODR-4 family.</text>
</comment>
<dbReference type="KEGG" id="gsl:Gasu_07640"/>
<evidence type="ECO:0000256" key="5">
    <source>
        <dbReference type="ARBA" id="ARBA00023136"/>
    </source>
</evidence>
<sequence length="415" mass="47764">MSHQVVVTIPDLYGKHNLKQPYFILIGIQEADKDYILDAIPLSPKVDSSTHQEQIFGELETTLQHLSRSVPCGLNILGISILNNMEQNILTLESTLYIFKRYWENYGHLYKWKRALLLNVDERKPVCKLIDLQFGGKSVICKLKDSNRAPPLYCLETIIDLDWTVPCFGEESSVISWLSEANQSFCSRLADGFAFVDECYLCHKNQPDDWFLPQDRKHYQVKILTDQWFPGGQESHSFGDSAMRLLAQVPCRVYSVGKIRGNQIVPLFLQDWKQSFEAIIQIALEEFGASSFDLFHSKLIWNLPKRIFTENSLRTVPYCDYVLCEETCQNIKERMSSLLGFSSKELEQTKLCFFRQKGLSESDSLPSSAIWQLHALESSIASTPHQWNSIPNRLWIGCILVVMLGILLATFWRNF</sequence>
<dbReference type="OrthoDB" id="10310324at2759"/>
<dbReference type="AlphaFoldDB" id="M2Y7I7"/>
<keyword evidence="5 6" id="KW-0472">Membrane</keyword>
<dbReference type="RefSeq" id="XP_005708538.1">
    <property type="nucleotide sequence ID" value="XM_005708481.1"/>
</dbReference>
<proteinExistence type="inferred from homology"/>
<evidence type="ECO:0000313" key="8">
    <source>
        <dbReference type="Proteomes" id="UP000030680"/>
    </source>
</evidence>
<keyword evidence="8" id="KW-1185">Reference proteome</keyword>
<organism evidence="7 8">
    <name type="scientific">Galdieria sulphuraria</name>
    <name type="common">Red alga</name>
    <dbReference type="NCBI Taxonomy" id="130081"/>
    <lineage>
        <taxon>Eukaryota</taxon>
        <taxon>Rhodophyta</taxon>
        <taxon>Bangiophyceae</taxon>
        <taxon>Galdieriales</taxon>
        <taxon>Galdieriaceae</taxon>
        <taxon>Galdieria</taxon>
    </lineage>
</organism>
<evidence type="ECO:0000256" key="4">
    <source>
        <dbReference type="ARBA" id="ARBA00022989"/>
    </source>
</evidence>
<evidence type="ECO:0000256" key="1">
    <source>
        <dbReference type="ARBA" id="ARBA00004370"/>
    </source>
</evidence>
<name>M2Y7I7_GALSU</name>
<dbReference type="GO" id="GO:0008104">
    <property type="term" value="P:intracellular protein localization"/>
    <property type="evidence" value="ECO:0007669"/>
    <property type="project" value="TreeGrafter"/>
</dbReference>
<evidence type="ECO:0000256" key="6">
    <source>
        <dbReference type="SAM" id="Phobius"/>
    </source>
</evidence>
<keyword evidence="4 6" id="KW-1133">Transmembrane helix</keyword>
<dbReference type="Proteomes" id="UP000030680">
    <property type="component" value="Unassembled WGS sequence"/>
</dbReference>
<protein>
    <submittedName>
        <fullName evidence="7">Uncharacterized protein</fullName>
    </submittedName>
</protein>
<dbReference type="Gramene" id="EME32018">
    <property type="protein sequence ID" value="EME32018"/>
    <property type="gene ID" value="Gasu_07640"/>
</dbReference>
<accession>M2Y7I7</accession>
<evidence type="ECO:0000256" key="3">
    <source>
        <dbReference type="ARBA" id="ARBA00022692"/>
    </source>
</evidence>
<dbReference type="Pfam" id="PF14778">
    <property type="entry name" value="ODR4-like"/>
    <property type="match status" value="1"/>
</dbReference>
<dbReference type="PANTHER" id="PTHR33966">
    <property type="entry name" value="PROTEIN ODR-4 HOMOLOG"/>
    <property type="match status" value="1"/>
</dbReference>